<accession>A0ABQ4XFN0</accession>
<evidence type="ECO:0000313" key="2">
    <source>
        <dbReference type="EMBL" id="GJS63616.1"/>
    </source>
</evidence>
<feature type="region of interest" description="Disordered" evidence="1">
    <location>
        <begin position="1"/>
        <end position="32"/>
    </location>
</feature>
<protein>
    <submittedName>
        <fullName evidence="2">Uncharacterized protein</fullName>
    </submittedName>
</protein>
<reference evidence="2" key="1">
    <citation type="journal article" date="2022" name="Int. J. Mol. Sci.">
        <title>Draft Genome of Tanacetum Coccineum: Genomic Comparison of Closely Related Tanacetum-Family Plants.</title>
        <authorList>
            <person name="Yamashiro T."/>
            <person name="Shiraishi A."/>
            <person name="Nakayama K."/>
            <person name="Satake H."/>
        </authorList>
    </citation>
    <scope>NUCLEOTIDE SEQUENCE</scope>
</reference>
<gene>
    <name evidence="2" type="ORF">Tco_0678180</name>
</gene>
<sequence length="82" mass="9114">MAAGHHYSTTTGKVFRSPETAVSPEKEEDEAEELIVVPTTVKHTATKVRPRMSSTNSKTEEFLTELQNLKTQEKEAYSTGIC</sequence>
<proteinExistence type="predicted"/>
<evidence type="ECO:0000256" key="1">
    <source>
        <dbReference type="SAM" id="MobiDB-lite"/>
    </source>
</evidence>
<name>A0ABQ4XFN0_9ASTR</name>
<evidence type="ECO:0000313" key="3">
    <source>
        <dbReference type="Proteomes" id="UP001151760"/>
    </source>
</evidence>
<dbReference type="Proteomes" id="UP001151760">
    <property type="component" value="Unassembled WGS sequence"/>
</dbReference>
<comment type="caution">
    <text evidence="2">The sequence shown here is derived from an EMBL/GenBank/DDBJ whole genome shotgun (WGS) entry which is preliminary data.</text>
</comment>
<reference evidence="2" key="2">
    <citation type="submission" date="2022-01" db="EMBL/GenBank/DDBJ databases">
        <authorList>
            <person name="Yamashiro T."/>
            <person name="Shiraishi A."/>
            <person name="Satake H."/>
            <person name="Nakayama K."/>
        </authorList>
    </citation>
    <scope>NUCLEOTIDE SEQUENCE</scope>
</reference>
<keyword evidence="3" id="KW-1185">Reference proteome</keyword>
<organism evidence="2 3">
    <name type="scientific">Tanacetum coccineum</name>
    <dbReference type="NCBI Taxonomy" id="301880"/>
    <lineage>
        <taxon>Eukaryota</taxon>
        <taxon>Viridiplantae</taxon>
        <taxon>Streptophyta</taxon>
        <taxon>Embryophyta</taxon>
        <taxon>Tracheophyta</taxon>
        <taxon>Spermatophyta</taxon>
        <taxon>Magnoliopsida</taxon>
        <taxon>eudicotyledons</taxon>
        <taxon>Gunneridae</taxon>
        <taxon>Pentapetalae</taxon>
        <taxon>asterids</taxon>
        <taxon>campanulids</taxon>
        <taxon>Asterales</taxon>
        <taxon>Asteraceae</taxon>
        <taxon>Asteroideae</taxon>
        <taxon>Anthemideae</taxon>
        <taxon>Anthemidinae</taxon>
        <taxon>Tanacetum</taxon>
    </lineage>
</organism>
<dbReference type="EMBL" id="BQNB010009444">
    <property type="protein sequence ID" value="GJS63616.1"/>
    <property type="molecule type" value="Genomic_DNA"/>
</dbReference>